<protein>
    <submittedName>
        <fullName evidence="1">Uncharacterized protein</fullName>
    </submittedName>
</protein>
<evidence type="ECO:0000313" key="1">
    <source>
        <dbReference type="EMBL" id="SBO13974.1"/>
    </source>
</evidence>
<name>A0AA45USB5_ANAPH</name>
<dbReference type="AlphaFoldDB" id="A0AA45USB5"/>
<gene>
    <name evidence="1" type="ORF">ANAPC1_00314</name>
</gene>
<dbReference type="Proteomes" id="UP000078419">
    <property type="component" value="Unassembled WGS sequence"/>
</dbReference>
<proteinExistence type="predicted"/>
<evidence type="ECO:0000313" key="2">
    <source>
        <dbReference type="Proteomes" id="UP000078419"/>
    </source>
</evidence>
<accession>A0AA45USB5</accession>
<reference evidence="2" key="1">
    <citation type="submission" date="2016-03" db="EMBL/GenBank/DDBJ databases">
        <authorList>
            <person name="Loux Valentin"/>
        </authorList>
    </citation>
    <scope>NUCLEOTIDE SEQUENCE [LARGE SCALE GENOMIC DNA]</scope>
    <source>
        <strain evidence="2">C1</strain>
    </source>
</reference>
<sequence>MQHSLCAKDASRLSLLLTALLLRVVPPLSVSVLLLRSLVVVVPELVLRLP</sequence>
<comment type="caution">
    <text evidence="1">The sequence shown here is derived from an EMBL/GenBank/DDBJ whole genome shotgun (WGS) entry which is preliminary data.</text>
</comment>
<dbReference type="EMBL" id="FLLR01000008">
    <property type="protein sequence ID" value="SBO13974.1"/>
    <property type="molecule type" value="Genomic_DNA"/>
</dbReference>
<organism evidence="1 2">
    <name type="scientific">Anaplasma phagocytophilum</name>
    <name type="common">Ehrlichia phagocytophila</name>
    <dbReference type="NCBI Taxonomy" id="948"/>
    <lineage>
        <taxon>Bacteria</taxon>
        <taxon>Pseudomonadati</taxon>
        <taxon>Pseudomonadota</taxon>
        <taxon>Alphaproteobacteria</taxon>
        <taxon>Rickettsiales</taxon>
        <taxon>Anaplasmataceae</taxon>
        <taxon>Anaplasma</taxon>
        <taxon>phagocytophilum group</taxon>
    </lineage>
</organism>